<dbReference type="SUPFAM" id="SSF47413">
    <property type="entry name" value="lambda repressor-like DNA-binding domains"/>
    <property type="match status" value="1"/>
</dbReference>
<feature type="region of interest" description="Disordered" evidence="5">
    <location>
        <begin position="85"/>
        <end position="110"/>
    </location>
</feature>
<protein>
    <recommendedName>
        <fullName evidence="6">Ner winged helix-turn-helix DNA-binding domain-containing protein</fullName>
    </recommendedName>
</protein>
<comment type="similarity">
    <text evidence="1">Belongs to the ner transcriptional regulatory family.</text>
</comment>
<keyword evidence="8" id="KW-1185">Reference proteome</keyword>
<dbReference type="RefSeq" id="WP_070124119.1">
    <property type="nucleotide sequence ID" value="NZ_MDHN01000010.1"/>
</dbReference>
<proteinExistence type="inferred from homology"/>
<gene>
    <name evidence="7" type="ORF">BFC18_06395</name>
</gene>
<evidence type="ECO:0000256" key="2">
    <source>
        <dbReference type="ARBA" id="ARBA00023015"/>
    </source>
</evidence>
<dbReference type="EMBL" id="MDHN01000010">
    <property type="protein sequence ID" value="OFC71779.1"/>
    <property type="molecule type" value="Genomic_DNA"/>
</dbReference>
<evidence type="ECO:0000256" key="5">
    <source>
        <dbReference type="SAM" id="MobiDB-lite"/>
    </source>
</evidence>
<dbReference type="AlphaFoldDB" id="A0A1E7ZE41"/>
<keyword evidence="3" id="KW-0238">DNA-binding</keyword>
<sequence length="110" mass="12279">MSNQDWHPADIVAAVRKLGITLKDLSIQNGLPERACQVALHRAYTRPETVIANALGCHPKEIWPSRYHANGERKRFLHSKIVAEKKQRDIKSSPTPAIGETQKCLTANEG</sequence>
<dbReference type="Proteomes" id="UP000175691">
    <property type="component" value="Unassembled WGS sequence"/>
</dbReference>
<reference evidence="7 8" key="1">
    <citation type="submission" date="2016-08" db="EMBL/GenBank/DDBJ databases">
        <authorList>
            <person name="Seilhamer J.J."/>
        </authorList>
    </citation>
    <scope>NUCLEOTIDE SEQUENCE [LARGE SCALE GENOMIC DNA]</scope>
    <source>
        <strain evidence="7 8">KCTC 42603</strain>
    </source>
</reference>
<dbReference type="InterPro" id="IPR038722">
    <property type="entry name" value="Ner_HTH_dom"/>
</dbReference>
<dbReference type="GO" id="GO:0003677">
    <property type="term" value="F:DNA binding"/>
    <property type="evidence" value="ECO:0007669"/>
    <property type="project" value="UniProtKB-KW"/>
</dbReference>
<dbReference type="InterPro" id="IPR010982">
    <property type="entry name" value="Lambda_DNA-bd_dom_sf"/>
</dbReference>
<dbReference type="Gene3D" id="1.10.260.40">
    <property type="entry name" value="lambda repressor-like DNA-binding domains"/>
    <property type="match status" value="1"/>
</dbReference>
<evidence type="ECO:0000256" key="3">
    <source>
        <dbReference type="ARBA" id="ARBA00023125"/>
    </source>
</evidence>
<evidence type="ECO:0000313" key="8">
    <source>
        <dbReference type="Proteomes" id="UP000175691"/>
    </source>
</evidence>
<accession>A0A1E7ZE41</accession>
<evidence type="ECO:0000256" key="1">
    <source>
        <dbReference type="ARBA" id="ARBA00006157"/>
    </source>
</evidence>
<organism evidence="7 8">
    <name type="scientific">Alteromonas confluentis</name>
    <dbReference type="NCBI Taxonomy" id="1656094"/>
    <lineage>
        <taxon>Bacteria</taxon>
        <taxon>Pseudomonadati</taxon>
        <taxon>Pseudomonadota</taxon>
        <taxon>Gammaproteobacteria</taxon>
        <taxon>Alteromonadales</taxon>
        <taxon>Alteromonadaceae</taxon>
        <taxon>Alteromonas/Salinimonas group</taxon>
        <taxon>Alteromonas</taxon>
    </lineage>
</organism>
<dbReference type="OrthoDB" id="5405994at2"/>
<evidence type="ECO:0000313" key="7">
    <source>
        <dbReference type="EMBL" id="OFC71779.1"/>
    </source>
</evidence>
<comment type="caution">
    <text evidence="7">The sequence shown here is derived from an EMBL/GenBank/DDBJ whole genome shotgun (WGS) entry which is preliminary data.</text>
</comment>
<evidence type="ECO:0000256" key="4">
    <source>
        <dbReference type="ARBA" id="ARBA00023163"/>
    </source>
</evidence>
<dbReference type="STRING" id="1656094.BFC18_06395"/>
<keyword evidence="4" id="KW-0804">Transcription</keyword>
<name>A0A1E7ZE41_9ALTE</name>
<evidence type="ECO:0000259" key="6">
    <source>
        <dbReference type="Pfam" id="PF13693"/>
    </source>
</evidence>
<feature type="domain" description="Ner winged helix-turn-helix DNA-binding" evidence="6">
    <location>
        <begin position="5"/>
        <end position="72"/>
    </location>
</feature>
<dbReference type="Pfam" id="PF13693">
    <property type="entry name" value="HTH_35"/>
    <property type="match status" value="1"/>
</dbReference>
<keyword evidence="2" id="KW-0805">Transcription regulation</keyword>